<keyword evidence="1" id="KW-0732">Signal</keyword>
<feature type="signal peptide" evidence="1">
    <location>
        <begin position="1"/>
        <end position="33"/>
    </location>
</feature>
<dbReference type="RefSeq" id="WP_226385605.1">
    <property type="nucleotide sequence ID" value="NZ_JADCKA010000012.1"/>
</dbReference>
<evidence type="ECO:0000313" key="3">
    <source>
        <dbReference type="Proteomes" id="UP001516588"/>
    </source>
</evidence>
<protein>
    <submittedName>
        <fullName evidence="2">DUF4854 domain-containing protein</fullName>
    </submittedName>
</protein>
<organism evidence="2 3">
    <name type="scientific">Gallibacter intestinalis</name>
    <dbReference type="NCBI Taxonomy" id="2779356"/>
    <lineage>
        <taxon>Bacteria</taxon>
        <taxon>Bacillati</taxon>
        <taxon>Bacillota</taxon>
        <taxon>Clostridia</taxon>
        <taxon>Eubacteriales</taxon>
        <taxon>Eubacteriaceae</taxon>
        <taxon>Gallibacter</taxon>
    </lineage>
</organism>
<dbReference type="EMBL" id="JADCKA010000012">
    <property type="protein sequence ID" value="MBE5035959.1"/>
    <property type="molecule type" value="Genomic_DNA"/>
</dbReference>
<dbReference type="Proteomes" id="UP001516588">
    <property type="component" value="Unassembled WGS sequence"/>
</dbReference>
<dbReference type="PROSITE" id="PS51257">
    <property type="entry name" value="PROKAR_LIPOPROTEIN"/>
    <property type="match status" value="1"/>
</dbReference>
<dbReference type="InterPro" id="IPR032327">
    <property type="entry name" value="DUF4854"/>
</dbReference>
<evidence type="ECO:0000313" key="2">
    <source>
        <dbReference type="EMBL" id="MBE5035959.1"/>
    </source>
</evidence>
<evidence type="ECO:0000256" key="1">
    <source>
        <dbReference type="SAM" id="SignalP"/>
    </source>
</evidence>
<proteinExistence type="predicted"/>
<comment type="caution">
    <text evidence="2">The sequence shown here is derived from an EMBL/GenBank/DDBJ whole genome shotgun (WGS) entry which is preliminary data.</text>
</comment>
<accession>A0ABR9QYL8</accession>
<keyword evidence="3" id="KW-1185">Reference proteome</keyword>
<name>A0ABR9QYL8_9FIRM</name>
<gene>
    <name evidence="2" type="ORF">INF20_06700</name>
</gene>
<dbReference type="Pfam" id="PF16146">
    <property type="entry name" value="DUF4854"/>
    <property type="match status" value="1"/>
</dbReference>
<feature type="chain" id="PRO_5046423307" evidence="1">
    <location>
        <begin position="34"/>
        <end position="139"/>
    </location>
</feature>
<reference evidence="2 3" key="1">
    <citation type="submission" date="2020-10" db="EMBL/GenBank/DDBJ databases">
        <title>ChiBAC.</title>
        <authorList>
            <person name="Zenner C."/>
            <person name="Hitch T.C.A."/>
            <person name="Clavel T."/>
        </authorList>
    </citation>
    <scope>NUCLEOTIDE SEQUENCE [LARGE SCALE GENOMIC DNA]</scope>
    <source>
        <strain evidence="2 3">DSM 108706</strain>
    </source>
</reference>
<sequence>MMISKSENKSMVKKLLALLLCCVLVVMTMTSCGSPSTLEEYIAENPEAEEGIDSVAASSGMEIEIKDNTLTYIYKYDTTYTAEQVDYMKGIMDSALDNMASTFESLGTQLEDETGIDGIVIKVLYQNGDGSAILEKDFE</sequence>